<evidence type="ECO:0000313" key="2">
    <source>
        <dbReference type="Proteomes" id="UP000036367"/>
    </source>
</evidence>
<evidence type="ECO:0000313" key="1">
    <source>
        <dbReference type="EMBL" id="KLU04516.1"/>
    </source>
</evidence>
<dbReference type="EMBL" id="LECT01000028">
    <property type="protein sequence ID" value="KLU04516.1"/>
    <property type="molecule type" value="Genomic_DNA"/>
</dbReference>
<dbReference type="STRING" id="595434.RISK_003570"/>
<dbReference type="Proteomes" id="UP000036367">
    <property type="component" value="Unassembled WGS sequence"/>
</dbReference>
<organism evidence="1 2">
    <name type="scientific">Rhodopirellula islandica</name>
    <dbReference type="NCBI Taxonomy" id="595434"/>
    <lineage>
        <taxon>Bacteria</taxon>
        <taxon>Pseudomonadati</taxon>
        <taxon>Planctomycetota</taxon>
        <taxon>Planctomycetia</taxon>
        <taxon>Pirellulales</taxon>
        <taxon>Pirellulaceae</taxon>
        <taxon>Rhodopirellula</taxon>
    </lineage>
</organism>
<gene>
    <name evidence="1" type="ORF">RISK_003570</name>
</gene>
<reference evidence="1" key="1">
    <citation type="submission" date="2015-05" db="EMBL/GenBank/DDBJ databases">
        <title>Permanent draft genome of Rhodopirellula islandicus K833.</title>
        <authorList>
            <person name="Kizina J."/>
            <person name="Richter M."/>
            <person name="Glockner F.O."/>
            <person name="Harder J."/>
        </authorList>
    </citation>
    <scope>NUCLEOTIDE SEQUENCE [LARGE SCALE GENOMIC DNA]</scope>
    <source>
        <strain evidence="1">K833</strain>
    </source>
</reference>
<accession>A0A0J1BDE5</accession>
<dbReference type="OrthoDB" id="9909725at2"/>
<sequence length="69" mass="7010">MQRAATATGGDSAGLIAIIGASRTIGSKKSITGLRHEAAAPIFASKSRPRICGLSRLGLKSIGNGVRHP</sequence>
<name>A0A0J1BDE5_RHOIS</name>
<proteinExistence type="predicted"/>
<dbReference type="AlphaFoldDB" id="A0A0J1BDE5"/>
<keyword evidence="2" id="KW-1185">Reference proteome</keyword>
<protein>
    <submittedName>
        <fullName evidence="1">Uncharacterized protein</fullName>
    </submittedName>
</protein>
<dbReference type="PATRIC" id="fig|595434.4.peg.3397"/>
<comment type="caution">
    <text evidence="1">The sequence shown here is derived from an EMBL/GenBank/DDBJ whole genome shotgun (WGS) entry which is preliminary data.</text>
</comment>